<comment type="subcellular location">
    <subcellularLocation>
        <location evidence="1">Cell envelope</location>
    </subcellularLocation>
    <subcellularLocation>
        <location evidence="2">Secreted</location>
    </subcellularLocation>
</comment>
<evidence type="ECO:0000256" key="10">
    <source>
        <dbReference type="SAM" id="MobiDB-lite"/>
    </source>
</evidence>
<dbReference type="EMBL" id="CP002160">
    <property type="protein sequence ID" value="ADL50769.1"/>
    <property type="molecule type" value="Genomic_DNA"/>
</dbReference>
<dbReference type="InterPro" id="IPR014756">
    <property type="entry name" value="Ig_E-set"/>
</dbReference>
<evidence type="ECO:0000313" key="14">
    <source>
        <dbReference type="Proteomes" id="UP000002730"/>
    </source>
</evidence>
<protein>
    <submittedName>
        <fullName evidence="13">Cell wall/surface repeat protein</fullName>
    </submittedName>
</protein>
<dbReference type="SUPFAM" id="SSF81296">
    <property type="entry name" value="E set domains"/>
    <property type="match status" value="1"/>
</dbReference>
<dbReference type="GO" id="GO:0030313">
    <property type="term" value="C:cell envelope"/>
    <property type="evidence" value="ECO:0007669"/>
    <property type="project" value="UniProtKB-SubCell"/>
</dbReference>
<sequence length="1072" mass="116102">MMFFLTLIMFIGIIPVMKFENTQVYASVSSINPVADTFIDDLSFPAGIGATGDTSTAPYTVNWVGTKSGYVENSKTALKYDLSGITGTITDAKLRLFAAELPTGGTTFDLYSATDDSWTNNTTTIPTQGNLLKYDIAVSAQNQWVEVDVINFINIEKAGDGIASFILTSPNPATAIAFSSLEDTVYKPELVLTVINNSTITTTTGTFDKIFSAQADVLTNVTFNGNTLTSITNEGVSLVENSDYTVVGNKVTIKKEYLATQPVGTTNLVFNFSGGDPQTLEITITDTTPAISYTVTFQDYDGTIIGTEQTVSYGRAAIAPIDPIREGYNFTGWDKEFKNVTSDLIITATYEIPNYTVIFKDYDGTVIGTQGVTYGGFAVAPTSPIRAGHTFVGWDTTFDNITSDLVVTAMYSSDNYSVTFKDYDGTVIGIPQTVAYGEAAIAPIDPVRNEYIFIGWDKSFNNVTGDLIVTAMYASNYSTVTFKDYDGTVIGTPQTVAYGSAAVAPSEPTREGYKFIGWDTTFDNVTGDLTVTATYVISQYTVTFRDYDGTVIGTPQTVDYGAVATAPTSPLRTGFVFVGWDKSFDNIISDLTVTATYGIRYYTVLFKDYDGTVIGNAQTVAYGEAAVAPTAQRQGYTFKNWDKTFDYITENLVITAIYEANQYTVTFKDYDGVVIGEAQVVKFGDAAVAPAEPARLGYTFIGWDTAFDKVQGDLIVTATYAIDKFTVTFKDYDGTVIGTPQTIDYGKDAVTPEDPIRVGYEFTGWDKTFDNVTEDLFVTATYITGKAYTMDPTAVDSNTNEFKSLVGYFESGKNTIVINDAAANLIIPASVVAATDLVGAEYIKVSRKIVSGTSKDTLVGKMPKETSLVGNVINFKLQVFDKDNDLIKDIHNFANEQKVKISIKLTGEDIKDLYTDRLSMYYFDETEDTWVELGGSFNKTTMEFEYNTSHFTNFAVLEKQQTTATDNSGQDTTTNNNGQSTTTNGNGTTTTNGTDQNTTSTGENTASSNTTSGESTSSNNTTTSSQATGEQIDLPKTGSAIDFRVLIIIGGALILGGALIVGGVFLIKRKSK</sequence>
<evidence type="ECO:0000256" key="9">
    <source>
        <dbReference type="ARBA" id="ARBA00023326"/>
    </source>
</evidence>
<accession>D9STF3</accession>
<name>D9STF3_CLOC7</name>
<evidence type="ECO:0000256" key="8">
    <source>
        <dbReference type="ARBA" id="ARBA00023277"/>
    </source>
</evidence>
<evidence type="ECO:0000313" key="13">
    <source>
        <dbReference type="EMBL" id="ADL50769.1"/>
    </source>
</evidence>
<evidence type="ECO:0000256" key="5">
    <source>
        <dbReference type="ARBA" id="ARBA00022729"/>
    </source>
</evidence>
<dbReference type="Pfam" id="PF24517">
    <property type="entry name" value="CBM96"/>
    <property type="match status" value="1"/>
</dbReference>
<dbReference type="STRING" id="573061.Clocel_1005"/>
<feature type="domain" description="Gram-positive cocci surface proteins LPxTG" evidence="12">
    <location>
        <begin position="1034"/>
        <end position="1072"/>
    </location>
</feature>
<dbReference type="Pfam" id="PF09479">
    <property type="entry name" value="Flg_new"/>
    <property type="match status" value="8"/>
</dbReference>
<keyword evidence="7" id="KW-0572">Peptidoglycan-anchor</keyword>
<dbReference type="KEGG" id="ccb:Clocel_1005"/>
<keyword evidence="9" id="KW-0624">Polysaccharide degradation</keyword>
<dbReference type="GO" id="GO:0005576">
    <property type="term" value="C:extracellular region"/>
    <property type="evidence" value="ECO:0007669"/>
    <property type="project" value="UniProtKB-SubCell"/>
</dbReference>
<dbReference type="Pfam" id="PF03442">
    <property type="entry name" value="CBM_X2"/>
    <property type="match status" value="1"/>
</dbReference>
<keyword evidence="8" id="KW-0119">Carbohydrate metabolism</keyword>
<evidence type="ECO:0000256" key="4">
    <source>
        <dbReference type="ARBA" id="ARBA00022525"/>
    </source>
</evidence>
<keyword evidence="14" id="KW-1185">Reference proteome</keyword>
<dbReference type="InterPro" id="IPR013783">
    <property type="entry name" value="Ig-like_fold"/>
</dbReference>
<evidence type="ECO:0000256" key="3">
    <source>
        <dbReference type="ARBA" id="ARBA00022512"/>
    </source>
</evidence>
<evidence type="ECO:0000256" key="1">
    <source>
        <dbReference type="ARBA" id="ARBA00004196"/>
    </source>
</evidence>
<keyword evidence="11" id="KW-0472">Membrane</keyword>
<gene>
    <name evidence="13" type="ordered locus">Clocel_1005</name>
</gene>
<feature type="transmembrane region" description="Helical" evidence="11">
    <location>
        <begin position="1045"/>
        <end position="1067"/>
    </location>
</feature>
<evidence type="ECO:0000256" key="7">
    <source>
        <dbReference type="ARBA" id="ARBA00023088"/>
    </source>
</evidence>
<dbReference type="PROSITE" id="PS50847">
    <property type="entry name" value="GRAM_POS_ANCHORING"/>
    <property type="match status" value="1"/>
</dbReference>
<dbReference type="AlphaFoldDB" id="D9STF3"/>
<dbReference type="InterPro" id="IPR055372">
    <property type="entry name" value="CBM96"/>
</dbReference>
<keyword evidence="5" id="KW-0732">Signal</keyword>
<dbReference type="Proteomes" id="UP000002730">
    <property type="component" value="Chromosome"/>
</dbReference>
<keyword evidence="3" id="KW-0134">Cell wall</keyword>
<keyword evidence="4" id="KW-0964">Secreted</keyword>
<keyword evidence="11" id="KW-1133">Transmembrane helix</keyword>
<dbReference type="InterPro" id="IPR005102">
    <property type="entry name" value="Carbo-bd_X2"/>
</dbReference>
<dbReference type="InterPro" id="IPR013378">
    <property type="entry name" value="InlB-like_B-rpt"/>
</dbReference>
<dbReference type="eggNOG" id="COG3386">
    <property type="taxonomic scope" value="Bacteria"/>
</dbReference>
<dbReference type="Gene3D" id="2.60.40.10">
    <property type="entry name" value="Immunoglobulins"/>
    <property type="match status" value="1"/>
</dbReference>
<dbReference type="HOGENOM" id="CLU_287391_0_0_9"/>
<feature type="compositionally biased region" description="Low complexity" evidence="10">
    <location>
        <begin position="965"/>
        <end position="1028"/>
    </location>
</feature>
<organism evidence="13 14">
    <name type="scientific">Clostridium cellulovorans (strain ATCC 35296 / DSM 3052 / OCM 3 / 743B)</name>
    <dbReference type="NCBI Taxonomy" id="573061"/>
    <lineage>
        <taxon>Bacteria</taxon>
        <taxon>Bacillati</taxon>
        <taxon>Bacillota</taxon>
        <taxon>Clostridia</taxon>
        <taxon>Eubacteriales</taxon>
        <taxon>Clostridiaceae</taxon>
        <taxon>Clostridium</taxon>
    </lineage>
</organism>
<dbReference type="InterPro" id="IPR042229">
    <property type="entry name" value="Listeria/Bacterioides_rpt_sf"/>
</dbReference>
<dbReference type="eggNOG" id="COG3209">
    <property type="taxonomic scope" value="Bacteria"/>
</dbReference>
<dbReference type="InterPro" id="IPR019931">
    <property type="entry name" value="LPXTG_anchor"/>
</dbReference>
<evidence type="ECO:0000256" key="6">
    <source>
        <dbReference type="ARBA" id="ARBA00023001"/>
    </source>
</evidence>
<evidence type="ECO:0000256" key="11">
    <source>
        <dbReference type="SAM" id="Phobius"/>
    </source>
</evidence>
<dbReference type="GO" id="GO:0030245">
    <property type="term" value="P:cellulose catabolic process"/>
    <property type="evidence" value="ECO:0007669"/>
    <property type="project" value="UniProtKB-KW"/>
</dbReference>
<reference evidence="13 14" key="1">
    <citation type="submission" date="2010-08" db="EMBL/GenBank/DDBJ databases">
        <title>Complete sequence of Clostridium cellulovorans 743B.</title>
        <authorList>
            <consortium name="US DOE Joint Genome Institute"/>
            <person name="Lucas S."/>
            <person name="Copeland A."/>
            <person name="Lapidus A."/>
            <person name="Cheng J.-F."/>
            <person name="Bruce D."/>
            <person name="Goodwin L."/>
            <person name="Pitluck S."/>
            <person name="Chertkov O."/>
            <person name="Detter J.C."/>
            <person name="Han C."/>
            <person name="Tapia R."/>
            <person name="Land M."/>
            <person name="Hauser L."/>
            <person name="Chang Y.-J."/>
            <person name="Jeffries C."/>
            <person name="Kyrpides N."/>
            <person name="Ivanova N."/>
            <person name="Mikhailova N."/>
            <person name="Hemme C.L."/>
            <person name="Woyke T."/>
        </authorList>
    </citation>
    <scope>NUCLEOTIDE SEQUENCE [LARGE SCALE GENOMIC DNA]</scope>
    <source>
        <strain evidence="14">ATCC 35296 / DSM 3052 / OCM 3 / 743B</strain>
    </source>
</reference>
<feature type="region of interest" description="Disordered" evidence="10">
    <location>
        <begin position="962"/>
        <end position="1031"/>
    </location>
</feature>
<evidence type="ECO:0000256" key="2">
    <source>
        <dbReference type="ARBA" id="ARBA00004613"/>
    </source>
</evidence>
<evidence type="ECO:0000259" key="12">
    <source>
        <dbReference type="PROSITE" id="PS50847"/>
    </source>
</evidence>
<proteinExistence type="predicted"/>
<keyword evidence="11" id="KW-0812">Transmembrane</keyword>
<dbReference type="Gene3D" id="2.60.40.4270">
    <property type="entry name" value="Listeria-Bacteroides repeat domain"/>
    <property type="match status" value="7"/>
</dbReference>
<keyword evidence="6" id="KW-0136">Cellulose degradation</keyword>